<reference evidence="2 3" key="1">
    <citation type="journal article" date="2014" name="Int. J. Syst. Evol. Microbiol.">
        <title>Complete genome sequence of Corynebacterium casei LMG S-19264T (=DSM 44701T), isolated from a smear-ripened cheese.</title>
        <authorList>
            <consortium name="US DOE Joint Genome Institute (JGI-PGF)"/>
            <person name="Walter F."/>
            <person name="Albersmeier A."/>
            <person name="Kalinowski J."/>
            <person name="Ruckert C."/>
        </authorList>
    </citation>
    <scope>NUCLEOTIDE SEQUENCE [LARGE SCALE GENOMIC DNA]</scope>
    <source>
        <strain evidence="2 3">KCTC 12285</strain>
    </source>
</reference>
<comment type="caution">
    <text evidence="2">The sequence shown here is derived from an EMBL/GenBank/DDBJ whole genome shotgun (WGS) entry which is preliminary data.</text>
</comment>
<proteinExistence type="predicted"/>
<gene>
    <name evidence="2" type="ORF">GCM10007384_03770</name>
</gene>
<accession>A0A918JRY3</accession>
<dbReference type="PROSITE" id="PS00383">
    <property type="entry name" value="TYR_PHOSPHATASE_1"/>
    <property type="match status" value="1"/>
</dbReference>
<evidence type="ECO:0000259" key="1">
    <source>
        <dbReference type="PROSITE" id="PS50056"/>
    </source>
</evidence>
<dbReference type="AlphaFoldDB" id="A0A918JRY3"/>
<dbReference type="EMBL" id="BMWS01000002">
    <property type="protein sequence ID" value="GGX05314.1"/>
    <property type="molecule type" value="Genomic_DNA"/>
</dbReference>
<dbReference type="Proteomes" id="UP000601108">
    <property type="component" value="Unassembled WGS sequence"/>
</dbReference>
<evidence type="ECO:0000313" key="3">
    <source>
        <dbReference type="Proteomes" id="UP000601108"/>
    </source>
</evidence>
<organism evidence="2 3">
    <name type="scientific">Aquimarina muelleri</name>
    <dbReference type="NCBI Taxonomy" id="279356"/>
    <lineage>
        <taxon>Bacteria</taxon>
        <taxon>Pseudomonadati</taxon>
        <taxon>Bacteroidota</taxon>
        <taxon>Flavobacteriia</taxon>
        <taxon>Flavobacteriales</taxon>
        <taxon>Flavobacteriaceae</taxon>
        <taxon>Aquimarina</taxon>
    </lineage>
</organism>
<sequence length="292" mass="30641">MDIKKKHGHGNFISESVRVVDYDTTNNNILVRGSSAFGASNFTISDLTAAIKKDPNFTGTGIQLAKNPLVVDFCLIGFAPGHKDDRIVTSEMTWFTDTPPTLNGESGPYPTYIPSTITNNSGIMIYWPIQAIGGTPPTTANGTWPVSPANSIGSGTTQFNYSGLVPAIRNTLTNNITSLPATFPTTISSITNAIIYIHCDSGVNRTGAAVAGYLMCYGSNVSQLSLASNPQGSPPYTLAKAQAAANSAPPGNDTNPPGGCDIYVTQAYCNYLATGDLDTPLVANCVPNPIPV</sequence>
<dbReference type="InterPro" id="IPR000387">
    <property type="entry name" value="Tyr_Pase_dom"/>
</dbReference>
<keyword evidence="3" id="KW-1185">Reference proteome</keyword>
<dbReference type="Gene3D" id="3.90.190.10">
    <property type="entry name" value="Protein tyrosine phosphatase superfamily"/>
    <property type="match status" value="1"/>
</dbReference>
<dbReference type="RefSeq" id="WP_027410872.1">
    <property type="nucleotide sequence ID" value="NZ_BMWS01000002.1"/>
</dbReference>
<dbReference type="SUPFAM" id="SSF52799">
    <property type="entry name" value="(Phosphotyrosine protein) phosphatases II"/>
    <property type="match status" value="1"/>
</dbReference>
<dbReference type="InterPro" id="IPR029021">
    <property type="entry name" value="Prot-tyrosine_phosphatase-like"/>
</dbReference>
<evidence type="ECO:0000313" key="2">
    <source>
        <dbReference type="EMBL" id="GGX05314.1"/>
    </source>
</evidence>
<dbReference type="PROSITE" id="PS50056">
    <property type="entry name" value="TYR_PHOSPHATASE_2"/>
    <property type="match status" value="1"/>
</dbReference>
<dbReference type="InterPro" id="IPR016130">
    <property type="entry name" value="Tyr_Pase_AS"/>
</dbReference>
<feature type="domain" description="Tyrosine specific protein phosphatases" evidence="1">
    <location>
        <begin position="195"/>
        <end position="222"/>
    </location>
</feature>
<protein>
    <recommendedName>
        <fullName evidence="1">Tyrosine specific protein phosphatases domain-containing protein</fullName>
    </recommendedName>
</protein>
<name>A0A918JRY3_9FLAO</name>